<protein>
    <recommendedName>
        <fullName evidence="4 5">Pyridoxine 5'-phosphate synthase</fullName>
        <shortName evidence="4">PNP synthase</shortName>
        <ecNumber evidence="4 5">2.6.99.2</ecNumber>
    </recommendedName>
</protein>
<sequence>MHPPRILLGVNIDHIATLRQARGTRYPDPVQAALLAEEAGADGITVHLREDRRHIQPRDVRLLAEMLNTRMNLEMAVTEEMLALAEEVRPAHVCLVPEKREELTTEGGLDVVGGFDAIASACERLKKAGCDVSLFIDPEEAQIDAAHRAGAPTIELHTGAYAEAKPGSDVANAEYERLTTAATHAVSLGLVVNAGHGLHYHNVEAIAALPGVNELNIGHAIIARALFVGLKEAVQEMKRLIIAGQEAGLMAALDAHDHEHDHDHAHNHHECCGH</sequence>
<dbReference type="InterPro" id="IPR004569">
    <property type="entry name" value="PyrdxlP_synth_PdxJ"/>
</dbReference>
<dbReference type="CDD" id="cd00003">
    <property type="entry name" value="PNPsynthase"/>
    <property type="match status" value="1"/>
</dbReference>
<dbReference type="Pfam" id="PF03740">
    <property type="entry name" value="PdxJ"/>
    <property type="match status" value="1"/>
</dbReference>
<feature type="binding site" evidence="4">
    <location>
        <position position="11"/>
    </location>
    <ligand>
        <name>3-amino-2-oxopropyl phosphate</name>
        <dbReference type="ChEBI" id="CHEBI:57279"/>
    </ligand>
</feature>
<dbReference type="GO" id="GO:0033856">
    <property type="term" value="F:pyridoxine 5'-phosphate synthase activity"/>
    <property type="evidence" value="ECO:0007669"/>
    <property type="project" value="UniProtKB-EC"/>
</dbReference>
<proteinExistence type="inferred from homology"/>
<dbReference type="PANTHER" id="PTHR30456">
    <property type="entry name" value="PYRIDOXINE 5'-PHOSPHATE SYNTHASE"/>
    <property type="match status" value="1"/>
</dbReference>
<comment type="pathway">
    <text evidence="4">Cofactor biosynthesis; pyridoxine 5'-phosphate biosynthesis; pyridoxine 5'-phosphate from D-erythrose 4-phosphate: step 5/5.</text>
</comment>
<dbReference type="SUPFAM" id="SSF63892">
    <property type="entry name" value="Pyridoxine 5'-phosphate synthase"/>
    <property type="match status" value="1"/>
</dbReference>
<dbReference type="InterPro" id="IPR036130">
    <property type="entry name" value="Pyridoxine-5'_phos_synth"/>
</dbReference>
<evidence type="ECO:0000313" key="7">
    <source>
        <dbReference type="Proteomes" id="UP001645038"/>
    </source>
</evidence>
<keyword evidence="3 4" id="KW-0664">Pyridoxine biosynthesis</keyword>
<name>A0ABR9G0E9_9GAMM</name>
<feature type="binding site" evidence="4">
    <location>
        <begin position="13"/>
        <end position="14"/>
    </location>
    <ligand>
        <name>1-deoxy-D-xylulose 5-phosphate</name>
        <dbReference type="ChEBI" id="CHEBI:57792"/>
    </ligand>
</feature>
<dbReference type="NCBIfam" id="NF003623">
    <property type="entry name" value="PRK05265.1-1"/>
    <property type="match status" value="1"/>
</dbReference>
<dbReference type="InterPro" id="IPR013785">
    <property type="entry name" value="Aldolase_TIM"/>
</dbReference>
<dbReference type="PANTHER" id="PTHR30456:SF0">
    <property type="entry name" value="PYRIDOXINE 5'-PHOSPHATE SYNTHASE"/>
    <property type="match status" value="1"/>
</dbReference>
<dbReference type="Gene3D" id="3.20.20.70">
    <property type="entry name" value="Aldolase class I"/>
    <property type="match status" value="1"/>
</dbReference>
<feature type="binding site" evidence="4">
    <location>
        <position position="197"/>
    </location>
    <ligand>
        <name>3-amino-2-oxopropyl phosphate</name>
        <dbReference type="ChEBI" id="CHEBI:57279"/>
    </ligand>
</feature>
<dbReference type="NCBIfam" id="TIGR00559">
    <property type="entry name" value="pdxJ"/>
    <property type="match status" value="1"/>
</dbReference>
<evidence type="ECO:0000256" key="2">
    <source>
        <dbReference type="ARBA" id="ARBA00022679"/>
    </source>
</evidence>
<dbReference type="EMBL" id="RRZB01000033">
    <property type="protein sequence ID" value="MBE0464386.1"/>
    <property type="molecule type" value="Genomic_DNA"/>
</dbReference>
<dbReference type="NCBIfam" id="NF003625">
    <property type="entry name" value="PRK05265.1-3"/>
    <property type="match status" value="1"/>
</dbReference>
<feature type="active site" description="Proton acceptor" evidence="4">
    <location>
        <position position="74"/>
    </location>
</feature>
<gene>
    <name evidence="4 6" type="primary">pdxJ</name>
    <name evidence="6" type="ORF">EI547_13105</name>
</gene>
<comment type="subunit">
    <text evidence="4">Homooctamer; tetramer of dimers.</text>
</comment>
<feature type="binding site" evidence="4">
    <location>
        <position position="49"/>
    </location>
    <ligand>
        <name>1-deoxy-D-xylulose 5-phosphate</name>
        <dbReference type="ChEBI" id="CHEBI:57792"/>
    </ligand>
</feature>
<dbReference type="HAMAP" id="MF_00279">
    <property type="entry name" value="PdxJ"/>
    <property type="match status" value="1"/>
</dbReference>
<comment type="catalytic activity">
    <reaction evidence="4">
        <text>3-amino-2-oxopropyl phosphate + 1-deoxy-D-xylulose 5-phosphate = pyridoxine 5'-phosphate + phosphate + 2 H2O + H(+)</text>
        <dbReference type="Rhea" id="RHEA:15265"/>
        <dbReference type="ChEBI" id="CHEBI:15377"/>
        <dbReference type="ChEBI" id="CHEBI:15378"/>
        <dbReference type="ChEBI" id="CHEBI:43474"/>
        <dbReference type="ChEBI" id="CHEBI:57279"/>
        <dbReference type="ChEBI" id="CHEBI:57792"/>
        <dbReference type="ChEBI" id="CHEBI:58589"/>
        <dbReference type="EC" id="2.6.99.2"/>
    </reaction>
</comment>
<evidence type="ECO:0000256" key="5">
    <source>
        <dbReference type="NCBIfam" id="TIGR00559"/>
    </source>
</evidence>
<comment type="similarity">
    <text evidence="4">Belongs to the PNP synthase family.</text>
</comment>
<keyword evidence="1 4" id="KW-0963">Cytoplasm</keyword>
<dbReference type="Proteomes" id="UP001645038">
    <property type="component" value="Unassembled WGS sequence"/>
</dbReference>
<feature type="binding site" evidence="4">
    <location>
        <position position="22"/>
    </location>
    <ligand>
        <name>3-amino-2-oxopropyl phosphate</name>
        <dbReference type="ChEBI" id="CHEBI:57279"/>
    </ligand>
</feature>
<accession>A0ABR9G0E9</accession>
<evidence type="ECO:0000256" key="1">
    <source>
        <dbReference type="ARBA" id="ARBA00022490"/>
    </source>
</evidence>
<evidence type="ECO:0000256" key="3">
    <source>
        <dbReference type="ARBA" id="ARBA00023096"/>
    </source>
</evidence>
<comment type="subcellular location">
    <subcellularLocation>
        <location evidence="4">Cytoplasm</location>
    </subcellularLocation>
</comment>
<feature type="site" description="Transition state stabilizer" evidence="4">
    <location>
        <position position="155"/>
    </location>
</feature>
<keyword evidence="2 4" id="KW-0808">Transferase</keyword>
<feature type="active site" description="Proton donor" evidence="4">
    <location>
        <position position="196"/>
    </location>
</feature>
<feature type="active site" description="Proton acceptor" evidence="4">
    <location>
        <position position="47"/>
    </location>
</feature>
<keyword evidence="7" id="KW-1185">Reference proteome</keyword>
<dbReference type="NCBIfam" id="NF003627">
    <property type="entry name" value="PRK05265.1-5"/>
    <property type="match status" value="1"/>
</dbReference>
<dbReference type="NCBIfam" id="NF003624">
    <property type="entry name" value="PRK05265.1-2"/>
    <property type="match status" value="1"/>
</dbReference>
<evidence type="ECO:0000256" key="4">
    <source>
        <dbReference type="HAMAP-Rule" id="MF_00279"/>
    </source>
</evidence>
<feature type="binding site" evidence="4">
    <location>
        <position position="54"/>
    </location>
    <ligand>
        <name>1-deoxy-D-xylulose 5-phosphate</name>
        <dbReference type="ChEBI" id="CHEBI:57792"/>
    </ligand>
</feature>
<feature type="binding site" evidence="4">
    <location>
        <position position="104"/>
    </location>
    <ligand>
        <name>1-deoxy-D-xylulose 5-phosphate</name>
        <dbReference type="ChEBI" id="CHEBI:57792"/>
    </ligand>
</feature>
<reference evidence="6 7" key="1">
    <citation type="submission" date="2020-07" db="EMBL/GenBank/DDBJ databases">
        <title>Halophilic bacteria isolated from french cheeses.</title>
        <authorList>
            <person name="Kothe C.I."/>
            <person name="Farah-Kraiem B."/>
            <person name="Renault P."/>
            <person name="Dridi B."/>
        </authorList>
    </citation>
    <scope>NUCLEOTIDE SEQUENCE [LARGE SCALE GENOMIC DNA]</scope>
    <source>
        <strain evidence="6 7">FME20</strain>
    </source>
</reference>
<dbReference type="RefSeq" id="WP_192538883.1">
    <property type="nucleotide sequence ID" value="NZ_JABUZA010000038.1"/>
</dbReference>
<comment type="function">
    <text evidence="4">Catalyzes the complicated ring closure reaction between the two acyclic compounds 1-deoxy-D-xylulose-5-phosphate (DXP) and 3-amino-2-oxopropyl phosphate (1-amino-acetone-3-phosphate or AAP) to form pyridoxine 5'-phosphate (PNP) and inorganic phosphate.</text>
</comment>
<feature type="binding site" evidence="4">
    <location>
        <begin position="218"/>
        <end position="219"/>
    </location>
    <ligand>
        <name>3-amino-2-oxopropyl phosphate</name>
        <dbReference type="ChEBI" id="CHEBI:57279"/>
    </ligand>
</feature>
<dbReference type="EC" id="2.6.99.2" evidence="4 5"/>
<evidence type="ECO:0000313" key="6">
    <source>
        <dbReference type="EMBL" id="MBE0464386.1"/>
    </source>
</evidence>
<comment type="caution">
    <text evidence="6">The sequence shown here is derived from an EMBL/GenBank/DDBJ whole genome shotgun (WGS) entry which is preliminary data.</text>
</comment>
<organism evidence="6 7">
    <name type="scientific">Halomonas colorata</name>
    <dbReference type="NCBI Taxonomy" id="2742615"/>
    <lineage>
        <taxon>Bacteria</taxon>
        <taxon>Pseudomonadati</taxon>
        <taxon>Pseudomonadota</taxon>
        <taxon>Gammaproteobacteria</taxon>
        <taxon>Oceanospirillales</taxon>
        <taxon>Halomonadaceae</taxon>
        <taxon>Halomonas</taxon>
    </lineage>
</organism>